<name>A0AAN0YM38_PARTM</name>
<dbReference type="GeneID" id="56924957"/>
<evidence type="ECO:0000313" key="1">
    <source>
        <dbReference type="EMBL" id="ANZ29627.1"/>
    </source>
</evidence>
<dbReference type="Proteomes" id="UP000093052">
    <property type="component" value="Chromosome"/>
</dbReference>
<dbReference type="KEGG" id="ptl:AOT13_05685"/>
<protein>
    <submittedName>
        <fullName evidence="1">Uncharacterized protein</fullName>
    </submittedName>
</protein>
<dbReference type="RefSeq" id="WP_042385494.1">
    <property type="nucleotide sequence ID" value="NZ_CP012712.1"/>
</dbReference>
<reference evidence="2" key="1">
    <citation type="journal article" date="2016" name="Genome Announc.">
        <title>Complete Genome Sequence of Geobacillus thermoglucosidasius NCIMB 11955, the Progenitor of a Bioethanol Production Strain.</title>
        <authorList>
            <person name="Sheng L."/>
            <person name="Zhang Y."/>
            <person name="Minton N.P."/>
        </authorList>
    </citation>
    <scope>NUCLEOTIDE SEQUENCE [LARGE SCALE GENOMIC DNA]</scope>
    <source>
        <strain evidence="2">NCIMB 11955</strain>
    </source>
</reference>
<evidence type="ECO:0000313" key="2">
    <source>
        <dbReference type="Proteomes" id="UP000093052"/>
    </source>
</evidence>
<gene>
    <name evidence="1" type="ORF">BCV53_05695</name>
</gene>
<sequence length="160" mass="19285">MDKDTFFTMAPEERVKKVNELLQKYELKEIADLIGIPYSTFTKEMRKCDYFYHQADRKYYRFIRDEKNIKGKYGDSEVLSFIQENFDTLKSLIQNCKSSAFLLLDERVYRSNANFVNKSIKMNSEIYEEFSKFCEDNYPQYQLQHLVAQALIDFMSKYKR</sequence>
<keyword evidence="2" id="KW-1185">Reference proteome</keyword>
<proteinExistence type="predicted"/>
<accession>A0AAN0YM38</accession>
<dbReference type="AlphaFoldDB" id="A0AAN0YM38"/>
<organism evidence="1 2">
    <name type="scientific">Parageobacillus thermoglucosidasius</name>
    <name type="common">Geobacillus thermoglucosidasius</name>
    <dbReference type="NCBI Taxonomy" id="1426"/>
    <lineage>
        <taxon>Bacteria</taxon>
        <taxon>Bacillati</taxon>
        <taxon>Bacillota</taxon>
        <taxon>Bacilli</taxon>
        <taxon>Bacillales</taxon>
        <taxon>Anoxybacillaceae</taxon>
        <taxon>Parageobacillus</taxon>
    </lineage>
</organism>
<dbReference type="EMBL" id="CP016622">
    <property type="protein sequence ID" value="ANZ29627.1"/>
    <property type="molecule type" value="Genomic_DNA"/>
</dbReference>